<evidence type="ECO:0000313" key="2">
    <source>
        <dbReference type="EMBL" id="QEE14252.1"/>
    </source>
</evidence>
<dbReference type="AlphaFoldDB" id="A0A5B9D5B7"/>
<keyword evidence="1" id="KW-0472">Membrane</keyword>
<dbReference type="GeneID" id="41328070"/>
<dbReference type="Proteomes" id="UP000321408">
    <property type="component" value="Chromosome"/>
</dbReference>
<accession>A0A5B9D5B7</accession>
<reference evidence="2 3" key="2">
    <citation type="journal article" date="2024" name="Int. J. Syst. Evol. Microbiol.">
        <title>Promethearchaeum syntrophicum gen. nov., sp. nov., an anaerobic, obligately syntrophic archaeon, the first isolate of the lineage 'Asgard' archaea, and proposal of the new archaeal phylum Promethearchaeota phyl. nov. and kingdom Promethearchaeati regn. nov.</title>
        <authorList>
            <person name="Imachi H."/>
            <person name="Nobu M.K."/>
            <person name="Kato S."/>
            <person name="Takaki Y."/>
            <person name="Miyazaki M."/>
            <person name="Miyata M."/>
            <person name="Ogawara M."/>
            <person name="Saito Y."/>
            <person name="Sakai S."/>
            <person name="Tahara Y.O."/>
            <person name="Takano Y."/>
            <person name="Tasumi E."/>
            <person name="Uematsu K."/>
            <person name="Yoshimura T."/>
            <person name="Itoh T."/>
            <person name="Ohkuma M."/>
            <person name="Takai K."/>
        </authorList>
    </citation>
    <scope>NUCLEOTIDE SEQUENCE [LARGE SCALE GENOMIC DNA]</scope>
    <source>
        <strain evidence="2 3">MK-D1</strain>
    </source>
</reference>
<name>A0A5B9D5B7_9ARCH</name>
<evidence type="ECO:0000313" key="3">
    <source>
        <dbReference type="Proteomes" id="UP000321408"/>
    </source>
</evidence>
<keyword evidence="3" id="KW-1185">Reference proteome</keyword>
<dbReference type="EMBL" id="CP042905">
    <property type="protein sequence ID" value="QEE14252.1"/>
    <property type="molecule type" value="Genomic_DNA"/>
</dbReference>
<proteinExistence type="predicted"/>
<keyword evidence="1" id="KW-1133">Transmembrane helix</keyword>
<organism evidence="2 3">
    <name type="scientific">Promethearchaeum syntrophicum</name>
    <dbReference type="NCBI Taxonomy" id="2594042"/>
    <lineage>
        <taxon>Archaea</taxon>
        <taxon>Promethearchaeati</taxon>
        <taxon>Promethearchaeota</taxon>
        <taxon>Promethearchaeia</taxon>
        <taxon>Promethearchaeales</taxon>
        <taxon>Promethearchaeaceae</taxon>
        <taxon>Promethearchaeum</taxon>
    </lineage>
</organism>
<reference evidence="2 3" key="1">
    <citation type="journal article" date="2020" name="Nature">
        <title>Isolation of an archaeon at the prokaryote-eukaryote interface.</title>
        <authorList>
            <person name="Imachi H."/>
            <person name="Nobu M.K."/>
            <person name="Nakahara N."/>
            <person name="Morono Y."/>
            <person name="Ogawara M."/>
            <person name="Takaki Y."/>
            <person name="Takano Y."/>
            <person name="Uematsu K."/>
            <person name="Ikuta T."/>
            <person name="Ito M."/>
            <person name="Matsui Y."/>
            <person name="Miyazaki M."/>
            <person name="Murata K."/>
            <person name="Saito Y."/>
            <person name="Sakai S."/>
            <person name="Song C."/>
            <person name="Tasumi E."/>
            <person name="Yamanaka Y."/>
            <person name="Yamaguchi T."/>
            <person name="Kamagata Y."/>
            <person name="Tamaki H."/>
            <person name="Takai K."/>
        </authorList>
    </citation>
    <scope>NUCLEOTIDE SEQUENCE [LARGE SCALE GENOMIC DNA]</scope>
    <source>
        <strain evidence="2 3">MK-D1</strain>
    </source>
</reference>
<dbReference type="KEGG" id="psyt:DSAG12_00063"/>
<dbReference type="RefSeq" id="WP_147661215.1">
    <property type="nucleotide sequence ID" value="NZ_CP042905.2"/>
</dbReference>
<gene>
    <name evidence="2" type="ORF">DSAG12_00063</name>
</gene>
<evidence type="ECO:0000256" key="1">
    <source>
        <dbReference type="SAM" id="Phobius"/>
    </source>
</evidence>
<feature type="transmembrane region" description="Helical" evidence="1">
    <location>
        <begin position="392"/>
        <end position="412"/>
    </location>
</feature>
<keyword evidence="1" id="KW-0812">Transmembrane</keyword>
<sequence length="417" mass="48494">MNKDKKIKYSALIFLILTSFSIINVKSINVSSIQNSGFDYDIWHMSDNLTTDYMDISYKQISRESVYGDDYLQRSIEIKFLDGTNSQFSYAIDLSFNDTGVDLENHAVLDWSKYNGISQYIETETGYGNLTIDTRYLFYGMAIGKGNASQIALGNYTWTNELGDDCWQLGQENESAFIDYGNKSVFGEVIYETYNYTYENQEYKDIMIYFNVTMDGQIGFENQMRYLPIIMPIQIHHNVTETSYKYGFDMDFSEAKDFSTNSQHELSDGDEYFLLQTDKLSVWYSIFNQEDAGPDGDINQFSSNENNDIAEFNVNGIPVYQHFPTYYKLDNETSERETTRLYYEIGSKDPVYFSTMFLLFDGFKYNQTSRFYFDPKIIVPNILEKSSNIPGFSFYPLISALFVSIFLIKIRLKKNLN</sequence>
<protein>
    <submittedName>
        <fullName evidence="2">Uncharacterized protein</fullName>
    </submittedName>
</protein>